<dbReference type="InterPro" id="IPR008978">
    <property type="entry name" value="HSP20-like_chaperone"/>
</dbReference>
<dbReference type="GO" id="GO:0042542">
    <property type="term" value="P:response to hydrogen peroxide"/>
    <property type="evidence" value="ECO:0000318"/>
    <property type="project" value="GO_Central"/>
</dbReference>
<evidence type="ECO:0000313" key="6">
    <source>
        <dbReference type="Proteomes" id="UP000054558"/>
    </source>
</evidence>
<dbReference type="EMBL" id="DF237043">
    <property type="protein sequence ID" value="GAQ81917.1"/>
    <property type="molecule type" value="Genomic_DNA"/>
</dbReference>
<keyword evidence="6" id="KW-1185">Reference proteome</keyword>
<dbReference type="PROSITE" id="PS01031">
    <property type="entry name" value="SHSP"/>
    <property type="match status" value="1"/>
</dbReference>
<dbReference type="OMA" id="WFEDFFA"/>
<feature type="domain" description="SHSP" evidence="4">
    <location>
        <begin position="45"/>
        <end position="161"/>
    </location>
</feature>
<evidence type="ECO:0000256" key="3">
    <source>
        <dbReference type="RuleBase" id="RU003616"/>
    </source>
</evidence>
<reference evidence="5 6" key="1">
    <citation type="journal article" date="2014" name="Nat. Commun.">
        <title>Klebsormidium flaccidum genome reveals primary factors for plant terrestrial adaptation.</title>
        <authorList>
            <person name="Hori K."/>
            <person name="Maruyama F."/>
            <person name="Fujisawa T."/>
            <person name="Togashi T."/>
            <person name="Yamamoto N."/>
            <person name="Seo M."/>
            <person name="Sato S."/>
            <person name="Yamada T."/>
            <person name="Mori H."/>
            <person name="Tajima N."/>
            <person name="Moriyama T."/>
            <person name="Ikeuchi M."/>
            <person name="Watanabe M."/>
            <person name="Wada H."/>
            <person name="Kobayashi K."/>
            <person name="Saito M."/>
            <person name="Masuda T."/>
            <person name="Sasaki-Sekimoto Y."/>
            <person name="Mashiguchi K."/>
            <person name="Awai K."/>
            <person name="Shimojima M."/>
            <person name="Masuda S."/>
            <person name="Iwai M."/>
            <person name="Nobusawa T."/>
            <person name="Narise T."/>
            <person name="Kondo S."/>
            <person name="Saito H."/>
            <person name="Sato R."/>
            <person name="Murakawa M."/>
            <person name="Ihara Y."/>
            <person name="Oshima-Yamada Y."/>
            <person name="Ohtaka K."/>
            <person name="Satoh M."/>
            <person name="Sonobe K."/>
            <person name="Ishii M."/>
            <person name="Ohtani R."/>
            <person name="Kanamori-Sato M."/>
            <person name="Honoki R."/>
            <person name="Miyazaki D."/>
            <person name="Mochizuki H."/>
            <person name="Umetsu J."/>
            <person name="Higashi K."/>
            <person name="Shibata D."/>
            <person name="Kamiya Y."/>
            <person name="Sato N."/>
            <person name="Nakamura Y."/>
            <person name="Tabata S."/>
            <person name="Ida S."/>
            <person name="Kurokawa K."/>
            <person name="Ohta H."/>
        </authorList>
    </citation>
    <scope>NUCLEOTIDE SEQUENCE [LARGE SCALE GENOMIC DNA]</scope>
    <source>
        <strain evidence="5 6">NIES-2285</strain>
    </source>
</reference>
<dbReference type="Proteomes" id="UP000054558">
    <property type="component" value="Unassembled WGS sequence"/>
</dbReference>
<evidence type="ECO:0000259" key="4">
    <source>
        <dbReference type="PROSITE" id="PS01031"/>
    </source>
</evidence>
<dbReference type="GO" id="GO:0009651">
    <property type="term" value="P:response to salt stress"/>
    <property type="evidence" value="ECO:0000318"/>
    <property type="project" value="GO_Central"/>
</dbReference>
<dbReference type="Pfam" id="PF00011">
    <property type="entry name" value="HSP20"/>
    <property type="match status" value="1"/>
</dbReference>
<dbReference type="InterPro" id="IPR031107">
    <property type="entry name" value="Small_HSP"/>
</dbReference>
<comment type="similarity">
    <text evidence="2 3">Belongs to the small heat shock protein (HSP20) family.</text>
</comment>
<dbReference type="SUPFAM" id="SSF49764">
    <property type="entry name" value="HSP20-like chaperones"/>
    <property type="match status" value="1"/>
</dbReference>
<dbReference type="GO" id="GO:0051082">
    <property type="term" value="F:unfolded protein binding"/>
    <property type="evidence" value="ECO:0000318"/>
    <property type="project" value="GO_Central"/>
</dbReference>
<dbReference type="GO" id="GO:0051259">
    <property type="term" value="P:protein complex oligomerization"/>
    <property type="evidence" value="ECO:0000318"/>
    <property type="project" value="GO_Central"/>
</dbReference>
<sequence length="161" mass="18309">MALTPWLVSRDPFFTDPFSILDNFSTNFDSSLTPQQGRGSEGARRVTAFARAPVDVREKEDQYIFEADLPGLTKDEVKVQLEEDGKVLAISGERKHNFEEKKEGQNYHRIERSYGKFERRFRLPDNANPSDIKAAAKDGVLTIAIAKQKPKENKTVDVQIH</sequence>
<keyword evidence="1 5" id="KW-0346">Stress response</keyword>
<evidence type="ECO:0000313" key="5">
    <source>
        <dbReference type="EMBL" id="GAQ81917.1"/>
    </source>
</evidence>
<accession>A0A1Y1HZG1</accession>
<name>A0A1Y1HZG1_KLENI</name>
<dbReference type="STRING" id="105231.A0A1Y1HZG1"/>
<dbReference type="SMR" id="A0A1Y1HZG1"/>
<gene>
    <name evidence="5" type="ORF">KFL_000940260</name>
</gene>
<dbReference type="AlphaFoldDB" id="A0A1Y1HZG1"/>
<dbReference type="Gene3D" id="2.60.40.790">
    <property type="match status" value="1"/>
</dbReference>
<dbReference type="PANTHER" id="PTHR11527">
    <property type="entry name" value="HEAT-SHOCK PROTEIN 20 FAMILY MEMBER"/>
    <property type="match status" value="1"/>
</dbReference>
<proteinExistence type="inferred from homology"/>
<evidence type="ECO:0000256" key="2">
    <source>
        <dbReference type="PROSITE-ProRule" id="PRU00285"/>
    </source>
</evidence>
<dbReference type="InterPro" id="IPR002068">
    <property type="entry name" value="A-crystallin/Hsp20_dom"/>
</dbReference>
<dbReference type="GO" id="GO:0006457">
    <property type="term" value="P:protein folding"/>
    <property type="evidence" value="ECO:0000318"/>
    <property type="project" value="GO_Central"/>
</dbReference>
<organism evidence="5 6">
    <name type="scientific">Klebsormidium nitens</name>
    <name type="common">Green alga</name>
    <name type="synonym">Ulothrix nitens</name>
    <dbReference type="NCBI Taxonomy" id="105231"/>
    <lineage>
        <taxon>Eukaryota</taxon>
        <taxon>Viridiplantae</taxon>
        <taxon>Streptophyta</taxon>
        <taxon>Klebsormidiophyceae</taxon>
        <taxon>Klebsormidiales</taxon>
        <taxon>Klebsormidiaceae</taxon>
        <taxon>Klebsormidium</taxon>
    </lineage>
</organism>
<dbReference type="OrthoDB" id="5511210at2759"/>
<evidence type="ECO:0000256" key="1">
    <source>
        <dbReference type="ARBA" id="ARBA00023016"/>
    </source>
</evidence>
<dbReference type="GO" id="GO:0009408">
    <property type="term" value="P:response to heat"/>
    <property type="evidence" value="ECO:0000318"/>
    <property type="project" value="GO_Central"/>
</dbReference>
<protein>
    <submittedName>
        <fullName evidence="5">Heat shock protein</fullName>
    </submittedName>
</protein>